<reference evidence="2" key="1">
    <citation type="submission" date="2018-11" db="EMBL/GenBank/DDBJ databases">
        <authorList>
            <person name="Grassa J C."/>
        </authorList>
    </citation>
    <scope>NUCLEOTIDE SEQUENCE [LARGE SCALE GENOMIC DNA]</scope>
</reference>
<dbReference type="EMBL" id="UZAU01000361">
    <property type="status" value="NOT_ANNOTATED_CDS"/>
    <property type="molecule type" value="Genomic_DNA"/>
</dbReference>
<organism evidence="2 3">
    <name type="scientific">Cannabis sativa</name>
    <name type="common">Hemp</name>
    <name type="synonym">Marijuana</name>
    <dbReference type="NCBI Taxonomy" id="3483"/>
    <lineage>
        <taxon>Eukaryota</taxon>
        <taxon>Viridiplantae</taxon>
        <taxon>Streptophyta</taxon>
        <taxon>Embryophyta</taxon>
        <taxon>Tracheophyta</taxon>
        <taxon>Spermatophyta</taxon>
        <taxon>Magnoliopsida</taxon>
        <taxon>eudicotyledons</taxon>
        <taxon>Gunneridae</taxon>
        <taxon>Pentapetalae</taxon>
        <taxon>rosids</taxon>
        <taxon>fabids</taxon>
        <taxon>Rosales</taxon>
        <taxon>Cannabaceae</taxon>
        <taxon>Cannabis</taxon>
    </lineage>
</organism>
<keyword evidence="3" id="KW-1185">Reference proteome</keyword>
<sequence length="149" mass="16994">MALKLDMSKAYDRIEWVFLEAMLKKLGFEEWWTCFLMKCVTSACYTVVHGNREMGPIIPSRGIRQGDPLSLYLFILCAKGLSTLLHRYENGGLIHSCKVANGAPHISHMLFTDDSYLYCKATMLEATRVQEILIKFEVASGRRLITQNL</sequence>
<protein>
    <recommendedName>
        <fullName evidence="1">Reverse transcriptase domain-containing protein</fullName>
    </recommendedName>
</protein>
<dbReference type="Proteomes" id="UP000596661">
    <property type="component" value="Chromosome 4"/>
</dbReference>
<name>A0A803PHL0_CANSA</name>
<dbReference type="AlphaFoldDB" id="A0A803PHL0"/>
<reference evidence="2" key="2">
    <citation type="submission" date="2021-03" db="UniProtKB">
        <authorList>
            <consortium name="EnsemblPlants"/>
        </authorList>
    </citation>
    <scope>IDENTIFICATION</scope>
</reference>
<dbReference type="EnsemblPlants" id="evm.model.04.480">
    <property type="protein sequence ID" value="cds.evm.model.04.480"/>
    <property type="gene ID" value="evm.TU.04.480"/>
</dbReference>
<dbReference type="Gramene" id="evm.model.04.480">
    <property type="protein sequence ID" value="cds.evm.model.04.480"/>
    <property type="gene ID" value="evm.TU.04.480"/>
</dbReference>
<evidence type="ECO:0000313" key="3">
    <source>
        <dbReference type="Proteomes" id="UP000596661"/>
    </source>
</evidence>
<accession>A0A803PHL0</accession>
<dbReference type="PROSITE" id="PS50878">
    <property type="entry name" value="RT_POL"/>
    <property type="match status" value="1"/>
</dbReference>
<evidence type="ECO:0000259" key="1">
    <source>
        <dbReference type="PROSITE" id="PS50878"/>
    </source>
</evidence>
<feature type="domain" description="Reverse transcriptase" evidence="1">
    <location>
        <begin position="1"/>
        <end position="149"/>
    </location>
</feature>
<dbReference type="Pfam" id="PF00078">
    <property type="entry name" value="RVT_1"/>
    <property type="match status" value="1"/>
</dbReference>
<evidence type="ECO:0000313" key="2">
    <source>
        <dbReference type="EnsemblPlants" id="cds.evm.model.04.480"/>
    </source>
</evidence>
<dbReference type="InterPro" id="IPR000477">
    <property type="entry name" value="RT_dom"/>
</dbReference>
<proteinExistence type="predicted"/>
<dbReference type="OMA" id="APHISHM"/>